<sequence length="179" mass="19765">MLMIRISRLGGHGVKRAIIKDDKDDPRTPDRVMLAVADIFVSRCLSTGHPSIDHPDHLDTRWSAYGIQFLERIHQVAAVYATTASGAADQGDLEYHDWLRLLLIDAERRDLMVRSFDNIGTVGDTGFGAGLRYAREVLPCVHPETMQMGAAIAAAMLAAFRRCEDVVEEPDTAPTPPKP</sequence>
<keyword evidence="1" id="KW-0614">Plasmid</keyword>
<geneLocation type="plasmid" evidence="1 2">
    <name>p7</name>
</geneLocation>
<reference evidence="1 2" key="1">
    <citation type="submission" date="2018-09" db="EMBL/GenBank/DDBJ databases">
        <title>Whole genome based analysis of evolution and adaptive divergence in Indian and Brazilian strains of Azospirillum brasilense.</title>
        <authorList>
            <person name="Singh C."/>
            <person name="Tripathi A.K."/>
        </authorList>
    </citation>
    <scope>NUCLEOTIDE SEQUENCE [LARGE SCALE GENOMIC DNA]</scope>
    <source>
        <strain evidence="1 2">MTCC4036</strain>
        <plasmid evidence="1 2">p7</plasmid>
    </source>
</reference>
<gene>
    <name evidence="1" type="ORF">D3867_36880</name>
</gene>
<dbReference type="AlphaFoldDB" id="A0A4D8QQ84"/>
<dbReference type="Proteomes" id="UP000298596">
    <property type="component" value="Plasmid p7"/>
</dbReference>
<organism evidence="1 2">
    <name type="scientific">Azospirillum brasilense</name>
    <dbReference type="NCBI Taxonomy" id="192"/>
    <lineage>
        <taxon>Bacteria</taxon>
        <taxon>Pseudomonadati</taxon>
        <taxon>Pseudomonadota</taxon>
        <taxon>Alphaproteobacteria</taxon>
        <taxon>Rhodospirillales</taxon>
        <taxon>Azospirillaceae</taxon>
        <taxon>Azospirillum</taxon>
    </lineage>
</organism>
<accession>A0A4D8QQ84</accession>
<dbReference type="EMBL" id="CP032337">
    <property type="protein sequence ID" value="QCO07462.1"/>
    <property type="molecule type" value="Genomic_DNA"/>
</dbReference>
<proteinExistence type="predicted"/>
<protein>
    <submittedName>
        <fullName evidence="1">Uncharacterized protein</fullName>
    </submittedName>
</protein>
<evidence type="ECO:0000313" key="2">
    <source>
        <dbReference type="Proteomes" id="UP000298596"/>
    </source>
</evidence>
<name>A0A4D8QQ84_AZOBR</name>
<evidence type="ECO:0000313" key="1">
    <source>
        <dbReference type="EMBL" id="QCO07462.1"/>
    </source>
</evidence>